<dbReference type="AlphaFoldDB" id="A0A1F5Y0J7"/>
<dbReference type="EMBL" id="MFIQ01000010">
    <property type="protein sequence ID" value="OGF93669.1"/>
    <property type="molecule type" value="Genomic_DNA"/>
</dbReference>
<keyword evidence="1" id="KW-0472">Membrane</keyword>
<organism evidence="2 3">
    <name type="scientific">Candidatus Giovannonibacteria bacterium RIFCSPLOWO2_12_FULL_44_15</name>
    <dbReference type="NCBI Taxonomy" id="1798364"/>
    <lineage>
        <taxon>Bacteria</taxon>
        <taxon>Candidatus Giovannoniibacteriota</taxon>
    </lineage>
</organism>
<comment type="caution">
    <text evidence="2">The sequence shown here is derived from an EMBL/GenBank/DDBJ whole genome shotgun (WGS) entry which is preliminary data.</text>
</comment>
<evidence type="ECO:0000313" key="3">
    <source>
        <dbReference type="Proteomes" id="UP000178894"/>
    </source>
</evidence>
<accession>A0A1F5Y0J7</accession>
<sequence>MSEEFRVRPKKRFSKRFFIYIFIVIIIGVGGFATYQYFLKQGSADVVSDVSKIYLLPEGETPTIATVTDPNKLKSKIFFANAKSGDKVLIYKKADRVILYRPSENKIINVDWLKASDINQSQ</sequence>
<dbReference type="Proteomes" id="UP000178894">
    <property type="component" value="Unassembled WGS sequence"/>
</dbReference>
<gene>
    <name evidence="2" type="ORF">A3G54_03985</name>
</gene>
<proteinExistence type="predicted"/>
<name>A0A1F5Y0J7_9BACT</name>
<keyword evidence="1" id="KW-1133">Transmembrane helix</keyword>
<evidence type="ECO:0000313" key="2">
    <source>
        <dbReference type="EMBL" id="OGF93669.1"/>
    </source>
</evidence>
<feature type="transmembrane region" description="Helical" evidence="1">
    <location>
        <begin position="17"/>
        <end position="38"/>
    </location>
</feature>
<keyword evidence="1" id="KW-0812">Transmembrane</keyword>
<evidence type="ECO:0000256" key="1">
    <source>
        <dbReference type="SAM" id="Phobius"/>
    </source>
</evidence>
<protein>
    <submittedName>
        <fullName evidence="2">Uncharacterized protein</fullName>
    </submittedName>
</protein>
<reference evidence="2 3" key="1">
    <citation type="journal article" date="2016" name="Nat. Commun.">
        <title>Thousands of microbial genomes shed light on interconnected biogeochemical processes in an aquifer system.</title>
        <authorList>
            <person name="Anantharaman K."/>
            <person name="Brown C.T."/>
            <person name="Hug L.A."/>
            <person name="Sharon I."/>
            <person name="Castelle C.J."/>
            <person name="Probst A.J."/>
            <person name="Thomas B.C."/>
            <person name="Singh A."/>
            <person name="Wilkins M.J."/>
            <person name="Karaoz U."/>
            <person name="Brodie E.L."/>
            <person name="Williams K.H."/>
            <person name="Hubbard S.S."/>
            <person name="Banfield J.F."/>
        </authorList>
    </citation>
    <scope>NUCLEOTIDE SEQUENCE [LARGE SCALE GENOMIC DNA]</scope>
</reference>
<dbReference type="STRING" id="1798364.A3G54_03985"/>